<dbReference type="Proteomes" id="UP001501725">
    <property type="component" value="Unassembled WGS sequence"/>
</dbReference>
<comment type="caution">
    <text evidence="1">The sequence shown here is derived from an EMBL/GenBank/DDBJ whole genome shotgun (WGS) entry which is preliminary data.</text>
</comment>
<protein>
    <submittedName>
        <fullName evidence="1">DUF2490 domain-containing protein</fullName>
    </submittedName>
</protein>
<name>A0ABP8H0F6_9BACT</name>
<sequence length="249" mass="29168">MHYRNHMVLALLLTAGGARAQTKRTEHVGQTWLGYFNQARLSDRWGLWLEAQGRTRERGVEGLSQGIARLGLTYYLNDATKATAGYAFVNHFPADNHMEISQPEHRLWQQLQWHTKYGRLRTMQWFRLEERYRRRILNDSTLGSGFNFNLRARYNFLLQVPLAAEVKQGSLSVIANNEIHINFGKAIVNNYFDQNRFFLGFAYHVNAHDNLQFGYLNIFQQLAAGNRYKATHAARIYFFHNLDLRKKRS</sequence>
<gene>
    <name evidence="1" type="ORF">GCM10023184_25310</name>
</gene>
<proteinExistence type="predicted"/>
<dbReference type="Pfam" id="PF10677">
    <property type="entry name" value="DUF2490"/>
    <property type="match status" value="1"/>
</dbReference>
<dbReference type="InterPro" id="IPR019619">
    <property type="entry name" value="DUF2490"/>
</dbReference>
<reference evidence="2" key="1">
    <citation type="journal article" date="2019" name="Int. J. Syst. Evol. Microbiol.">
        <title>The Global Catalogue of Microorganisms (GCM) 10K type strain sequencing project: providing services to taxonomists for standard genome sequencing and annotation.</title>
        <authorList>
            <consortium name="The Broad Institute Genomics Platform"/>
            <consortium name="The Broad Institute Genome Sequencing Center for Infectious Disease"/>
            <person name="Wu L."/>
            <person name="Ma J."/>
        </authorList>
    </citation>
    <scope>NUCLEOTIDE SEQUENCE [LARGE SCALE GENOMIC DNA]</scope>
    <source>
        <strain evidence="2">JCM 17919</strain>
    </source>
</reference>
<evidence type="ECO:0000313" key="2">
    <source>
        <dbReference type="Proteomes" id="UP001501725"/>
    </source>
</evidence>
<accession>A0ABP8H0F6</accession>
<organism evidence="1 2">
    <name type="scientific">Flaviaesturariibacter amylovorans</name>
    <dbReference type="NCBI Taxonomy" id="1084520"/>
    <lineage>
        <taxon>Bacteria</taxon>
        <taxon>Pseudomonadati</taxon>
        <taxon>Bacteroidota</taxon>
        <taxon>Chitinophagia</taxon>
        <taxon>Chitinophagales</taxon>
        <taxon>Chitinophagaceae</taxon>
        <taxon>Flaviaestuariibacter</taxon>
    </lineage>
</organism>
<dbReference type="EMBL" id="BAABGY010000007">
    <property type="protein sequence ID" value="GAA4332614.1"/>
    <property type="molecule type" value="Genomic_DNA"/>
</dbReference>
<dbReference type="RefSeq" id="WP_345256113.1">
    <property type="nucleotide sequence ID" value="NZ_BAABGY010000007.1"/>
</dbReference>
<evidence type="ECO:0000313" key="1">
    <source>
        <dbReference type="EMBL" id="GAA4332614.1"/>
    </source>
</evidence>
<keyword evidence="2" id="KW-1185">Reference proteome</keyword>